<dbReference type="GO" id="GO:0050518">
    <property type="term" value="F:2-C-methyl-D-erythritol 4-phosphate cytidylyltransferase activity"/>
    <property type="evidence" value="ECO:0007669"/>
    <property type="project" value="TreeGrafter"/>
</dbReference>
<dbReference type="RefSeq" id="WP_125963094.1">
    <property type="nucleotide sequence ID" value="NZ_QXGM01000001.1"/>
</dbReference>
<protein>
    <submittedName>
        <fullName evidence="3">2-C-methyl-D-erythritol 4-phosphate cytidylyltransferase</fullName>
    </submittedName>
</protein>
<proteinExistence type="predicted"/>
<dbReference type="InterPro" id="IPR034683">
    <property type="entry name" value="IspD/TarI"/>
</dbReference>
<evidence type="ECO:0000256" key="2">
    <source>
        <dbReference type="ARBA" id="ARBA00022695"/>
    </source>
</evidence>
<dbReference type="PANTHER" id="PTHR32125:SF4">
    <property type="entry name" value="2-C-METHYL-D-ERYTHRITOL 4-PHOSPHATE CYTIDYLYLTRANSFERASE, CHLOROPLASTIC"/>
    <property type="match status" value="1"/>
</dbReference>
<dbReference type="Gene3D" id="3.90.550.10">
    <property type="entry name" value="Spore Coat Polysaccharide Biosynthesis Protein SpsA, Chain A"/>
    <property type="match status" value="1"/>
</dbReference>
<dbReference type="InterPro" id="IPR050088">
    <property type="entry name" value="IspD/TarI_cytidylyltransf_bact"/>
</dbReference>
<comment type="caution">
    <text evidence="3">The sequence shown here is derived from an EMBL/GenBank/DDBJ whole genome shotgun (WGS) entry which is preliminary data.</text>
</comment>
<name>A0A430FSR7_9BIFI</name>
<dbReference type="AlphaFoldDB" id="A0A430FSR7"/>
<dbReference type="InterPro" id="IPR029044">
    <property type="entry name" value="Nucleotide-diphossugar_trans"/>
</dbReference>
<dbReference type="Pfam" id="PF01128">
    <property type="entry name" value="IspD"/>
    <property type="match status" value="1"/>
</dbReference>
<dbReference type="OrthoDB" id="9802561at2"/>
<dbReference type="SUPFAM" id="SSF53448">
    <property type="entry name" value="Nucleotide-diphospho-sugar transferases"/>
    <property type="match status" value="1"/>
</dbReference>
<keyword evidence="2 3" id="KW-0548">Nucleotidyltransferase</keyword>
<dbReference type="Proteomes" id="UP000287609">
    <property type="component" value="Unassembled WGS sequence"/>
</dbReference>
<reference evidence="3 4" key="1">
    <citation type="submission" date="2018-09" db="EMBL/GenBank/DDBJ databases">
        <title>Characterization of the phylogenetic diversity of five novel species belonging to the genus Bifidobacterium.</title>
        <authorList>
            <person name="Lugli G.A."/>
            <person name="Duranti S."/>
            <person name="Milani C."/>
        </authorList>
    </citation>
    <scope>NUCLEOTIDE SEQUENCE [LARGE SCALE GENOMIC DNA]</scope>
    <source>
        <strain evidence="3 4">2036B</strain>
    </source>
</reference>
<dbReference type="CDD" id="cd02516">
    <property type="entry name" value="CDP-ME_synthetase"/>
    <property type="match status" value="1"/>
</dbReference>
<accession>A0A430FSR7</accession>
<sequence length="259" mass="28810">MTVIAMIIAGGRGVRMKNHTPKQFLHIFDKPMAVYTLEAYEKHPGIDEIEVVCLDGWQDVMQQYGKDFGISKLVNVTRGGADGQSSIRNGLESIASRHNDHKDEVMVLVCDANRPMVSEQIIDDCIRVCQTHGNATASVPCATAVLHIGDQALVEMPQQQALSSQTEVPRHELRLTQTPQAFYLDDILDAHHEAEARGITGAVASCTLYAQIDRPIYFSEGSDKNLKLTTPDDIDIFKALLVASDPEQYVQKFRQKEME</sequence>
<organism evidence="3 4">
    <name type="scientific">Bifidobacterium dolichotidis</name>
    <dbReference type="NCBI Taxonomy" id="2306976"/>
    <lineage>
        <taxon>Bacteria</taxon>
        <taxon>Bacillati</taxon>
        <taxon>Actinomycetota</taxon>
        <taxon>Actinomycetes</taxon>
        <taxon>Bifidobacteriales</taxon>
        <taxon>Bifidobacteriaceae</taxon>
        <taxon>Bifidobacterium</taxon>
    </lineage>
</organism>
<evidence type="ECO:0000313" key="4">
    <source>
        <dbReference type="Proteomes" id="UP000287609"/>
    </source>
</evidence>
<keyword evidence="4" id="KW-1185">Reference proteome</keyword>
<dbReference type="EMBL" id="QXGM01000001">
    <property type="protein sequence ID" value="RSX55926.1"/>
    <property type="molecule type" value="Genomic_DNA"/>
</dbReference>
<gene>
    <name evidence="3" type="ORF">D2E26_0489</name>
</gene>
<keyword evidence="1 3" id="KW-0808">Transferase</keyword>
<dbReference type="PANTHER" id="PTHR32125">
    <property type="entry name" value="2-C-METHYL-D-ERYTHRITOL 4-PHOSPHATE CYTIDYLYLTRANSFERASE, CHLOROPLASTIC"/>
    <property type="match status" value="1"/>
</dbReference>
<evidence type="ECO:0000256" key="1">
    <source>
        <dbReference type="ARBA" id="ARBA00022679"/>
    </source>
</evidence>
<evidence type="ECO:0000313" key="3">
    <source>
        <dbReference type="EMBL" id="RSX55926.1"/>
    </source>
</evidence>